<feature type="domain" description="ABC transporter" evidence="16">
    <location>
        <begin position="464"/>
        <end position="685"/>
    </location>
</feature>
<dbReference type="SUPFAM" id="SSF52540">
    <property type="entry name" value="P-loop containing nucleoside triphosphate hydrolases"/>
    <property type="match status" value="2"/>
</dbReference>
<keyword evidence="7" id="KW-0547">Nucleotide-binding</keyword>
<dbReference type="InterPro" id="IPR016024">
    <property type="entry name" value="ARM-type_fold"/>
</dbReference>
<dbReference type="CDD" id="cd18626">
    <property type="entry name" value="CD_eEF3"/>
    <property type="match status" value="1"/>
</dbReference>
<dbReference type="GO" id="GO:0005524">
    <property type="term" value="F:ATP binding"/>
    <property type="evidence" value="ECO:0007669"/>
    <property type="project" value="UniProtKB-KW"/>
</dbReference>
<comment type="pathway">
    <text evidence="3">Protein biosynthesis; polypeptide chain elongation.</text>
</comment>
<dbReference type="PROSITE" id="PS50893">
    <property type="entry name" value="ABC_TRANSPORTER_2"/>
    <property type="match status" value="2"/>
</dbReference>
<reference evidence="18" key="3">
    <citation type="submission" date="2015-06" db="UniProtKB">
        <authorList>
            <consortium name="EnsemblProtists"/>
        </authorList>
    </citation>
    <scope>IDENTIFICATION</scope>
</reference>
<dbReference type="Gene3D" id="1.25.10.10">
    <property type="entry name" value="Leucine-rich Repeat Variant"/>
    <property type="match status" value="1"/>
</dbReference>
<dbReference type="Pfam" id="PF00005">
    <property type="entry name" value="ABC_tran"/>
    <property type="match status" value="2"/>
</dbReference>
<keyword evidence="5" id="KW-0963">Cytoplasm</keyword>
<dbReference type="InterPro" id="IPR015688">
    <property type="entry name" value="eEF3_ABC2_chromodomain-like"/>
</dbReference>
<evidence type="ECO:0000313" key="19">
    <source>
        <dbReference type="Proteomes" id="UP000011087"/>
    </source>
</evidence>
<dbReference type="GO" id="GO:0003723">
    <property type="term" value="F:RNA binding"/>
    <property type="evidence" value="ECO:0007669"/>
    <property type="project" value="UniProtKB-KW"/>
</dbReference>
<dbReference type="InterPro" id="IPR047036">
    <property type="entry name" value="EF3_4HB_sf"/>
</dbReference>
<keyword evidence="11" id="KW-0694">RNA-binding</keyword>
<evidence type="ECO:0000256" key="1">
    <source>
        <dbReference type="ARBA" id="ARBA00004229"/>
    </source>
</evidence>
<keyword evidence="10" id="KW-0067">ATP-binding</keyword>
<dbReference type="GO" id="GO:0003746">
    <property type="term" value="F:translation elongation factor activity"/>
    <property type="evidence" value="ECO:0007669"/>
    <property type="project" value="UniProtKB-KW"/>
</dbReference>
<dbReference type="OMA" id="VLSEAMW"/>
<evidence type="ECO:0000256" key="10">
    <source>
        <dbReference type="ARBA" id="ARBA00022840"/>
    </source>
</evidence>
<evidence type="ECO:0000256" key="5">
    <source>
        <dbReference type="ARBA" id="ARBA00022490"/>
    </source>
</evidence>
<evidence type="ECO:0000313" key="17">
    <source>
        <dbReference type="EMBL" id="EKX35614.1"/>
    </source>
</evidence>
<dbReference type="InterPro" id="IPR016197">
    <property type="entry name" value="Chromo-like_dom_sf"/>
</dbReference>
<dbReference type="InterPro" id="IPR047038">
    <property type="entry name" value="eEF3_chromodomain-like_sf"/>
</dbReference>
<dbReference type="STRING" id="905079.L1II42"/>
<dbReference type="EMBL" id="JH993087">
    <property type="protein sequence ID" value="EKX35614.1"/>
    <property type="molecule type" value="Genomic_DNA"/>
</dbReference>
<dbReference type="KEGG" id="gtt:GUITHDRAFT_155429"/>
<dbReference type="PANTHER" id="PTHR19211">
    <property type="entry name" value="ATP-BINDING TRANSPORT PROTEIN-RELATED"/>
    <property type="match status" value="1"/>
</dbReference>
<protein>
    <recommendedName>
        <fullName evidence="20">Elongation factor 3</fullName>
    </recommendedName>
</protein>
<evidence type="ECO:0000256" key="12">
    <source>
        <dbReference type="ARBA" id="ARBA00022917"/>
    </source>
</evidence>
<dbReference type="InterPro" id="IPR017871">
    <property type="entry name" value="ABC_transporter-like_CS"/>
</dbReference>
<evidence type="ECO:0000256" key="13">
    <source>
        <dbReference type="ARBA" id="ARBA00049360"/>
    </source>
</evidence>
<dbReference type="SMART" id="SM00382">
    <property type="entry name" value="AAA"/>
    <property type="match status" value="2"/>
</dbReference>
<evidence type="ECO:0000256" key="3">
    <source>
        <dbReference type="ARBA" id="ARBA00004815"/>
    </source>
</evidence>
<feature type="region of interest" description="Disordered" evidence="14">
    <location>
        <begin position="808"/>
        <end position="827"/>
    </location>
</feature>
<comment type="similarity">
    <text evidence="4">Belongs to the ABC transporter superfamily. ABCF family. EF3 subfamily.</text>
</comment>
<dbReference type="HOGENOM" id="CLU_002848_0_1_1"/>
<keyword evidence="9" id="KW-0378">Hydrolase</keyword>
<dbReference type="SUPFAM" id="SSF48371">
    <property type="entry name" value="ARM repeat"/>
    <property type="match status" value="1"/>
</dbReference>
<evidence type="ECO:0000256" key="4">
    <source>
        <dbReference type="ARBA" id="ARBA00011054"/>
    </source>
</evidence>
<dbReference type="PROSITE" id="PS50013">
    <property type="entry name" value="CHROMO_2"/>
    <property type="match status" value="1"/>
</dbReference>
<feature type="domain" description="ABC transporter" evidence="16">
    <location>
        <begin position="713"/>
        <end position="1033"/>
    </location>
</feature>
<dbReference type="InterPro" id="IPR011989">
    <property type="entry name" value="ARM-like"/>
</dbReference>
<dbReference type="OrthoDB" id="2110130at2759"/>
<comment type="catalytic activity">
    <reaction evidence="13">
        <text>ATP + H2O = ADP + phosphate + H(+)</text>
        <dbReference type="Rhea" id="RHEA:13065"/>
        <dbReference type="ChEBI" id="CHEBI:15377"/>
        <dbReference type="ChEBI" id="CHEBI:15378"/>
        <dbReference type="ChEBI" id="CHEBI:30616"/>
        <dbReference type="ChEBI" id="CHEBI:43474"/>
        <dbReference type="ChEBI" id="CHEBI:456216"/>
    </reaction>
</comment>
<reference evidence="17 19" key="1">
    <citation type="journal article" date="2012" name="Nature">
        <title>Algal genomes reveal evolutionary mosaicism and the fate of nucleomorphs.</title>
        <authorList>
            <consortium name="DOE Joint Genome Institute"/>
            <person name="Curtis B.A."/>
            <person name="Tanifuji G."/>
            <person name="Burki F."/>
            <person name="Gruber A."/>
            <person name="Irimia M."/>
            <person name="Maruyama S."/>
            <person name="Arias M.C."/>
            <person name="Ball S.G."/>
            <person name="Gile G.H."/>
            <person name="Hirakawa Y."/>
            <person name="Hopkins J.F."/>
            <person name="Kuo A."/>
            <person name="Rensing S.A."/>
            <person name="Schmutz J."/>
            <person name="Symeonidi A."/>
            <person name="Elias M."/>
            <person name="Eveleigh R.J."/>
            <person name="Herman E.K."/>
            <person name="Klute M.J."/>
            <person name="Nakayama T."/>
            <person name="Obornik M."/>
            <person name="Reyes-Prieto A."/>
            <person name="Armbrust E.V."/>
            <person name="Aves S.J."/>
            <person name="Beiko R.G."/>
            <person name="Coutinho P."/>
            <person name="Dacks J.B."/>
            <person name="Durnford D.G."/>
            <person name="Fast N.M."/>
            <person name="Green B.R."/>
            <person name="Grisdale C.J."/>
            <person name="Hempel F."/>
            <person name="Henrissat B."/>
            <person name="Hoppner M.P."/>
            <person name="Ishida K."/>
            <person name="Kim E."/>
            <person name="Koreny L."/>
            <person name="Kroth P.G."/>
            <person name="Liu Y."/>
            <person name="Malik S.B."/>
            <person name="Maier U.G."/>
            <person name="McRose D."/>
            <person name="Mock T."/>
            <person name="Neilson J.A."/>
            <person name="Onodera N.T."/>
            <person name="Poole A.M."/>
            <person name="Pritham E.J."/>
            <person name="Richards T.A."/>
            <person name="Rocap G."/>
            <person name="Roy S.W."/>
            <person name="Sarai C."/>
            <person name="Schaack S."/>
            <person name="Shirato S."/>
            <person name="Slamovits C.H."/>
            <person name="Spencer D.F."/>
            <person name="Suzuki S."/>
            <person name="Worden A.Z."/>
            <person name="Zauner S."/>
            <person name="Barry K."/>
            <person name="Bell C."/>
            <person name="Bharti A.K."/>
            <person name="Crow J.A."/>
            <person name="Grimwood J."/>
            <person name="Kramer R."/>
            <person name="Lindquist E."/>
            <person name="Lucas S."/>
            <person name="Salamov A."/>
            <person name="McFadden G.I."/>
            <person name="Lane C.E."/>
            <person name="Keeling P.J."/>
            <person name="Gray M.W."/>
            <person name="Grigoriev I.V."/>
            <person name="Archibald J.M."/>
        </authorList>
    </citation>
    <scope>NUCLEOTIDE SEQUENCE</scope>
    <source>
        <strain evidence="17 19">CCMP2712</strain>
    </source>
</reference>
<dbReference type="Proteomes" id="UP000011087">
    <property type="component" value="Unassembled WGS sequence"/>
</dbReference>
<dbReference type="UniPathway" id="UPA00345"/>
<keyword evidence="19" id="KW-1185">Reference proteome</keyword>
<dbReference type="Pfam" id="PF24987">
    <property type="entry name" value="HEAT_EF3_N"/>
    <property type="match status" value="1"/>
</dbReference>
<dbReference type="InterPro" id="IPR000953">
    <property type="entry name" value="Chromo/chromo_shadow_dom"/>
</dbReference>
<dbReference type="Gene3D" id="1.20.1390.20">
    <property type="match status" value="1"/>
</dbReference>
<evidence type="ECO:0000256" key="9">
    <source>
        <dbReference type="ARBA" id="ARBA00022801"/>
    </source>
</evidence>
<reference evidence="19" key="2">
    <citation type="submission" date="2012-11" db="EMBL/GenBank/DDBJ databases">
        <authorList>
            <person name="Kuo A."/>
            <person name="Curtis B.A."/>
            <person name="Tanifuji G."/>
            <person name="Burki F."/>
            <person name="Gruber A."/>
            <person name="Irimia M."/>
            <person name="Maruyama S."/>
            <person name="Arias M.C."/>
            <person name="Ball S.G."/>
            <person name="Gile G.H."/>
            <person name="Hirakawa Y."/>
            <person name="Hopkins J.F."/>
            <person name="Rensing S.A."/>
            <person name="Schmutz J."/>
            <person name="Symeonidi A."/>
            <person name="Elias M."/>
            <person name="Eveleigh R.J."/>
            <person name="Herman E.K."/>
            <person name="Klute M.J."/>
            <person name="Nakayama T."/>
            <person name="Obornik M."/>
            <person name="Reyes-Prieto A."/>
            <person name="Armbrust E.V."/>
            <person name="Aves S.J."/>
            <person name="Beiko R.G."/>
            <person name="Coutinho P."/>
            <person name="Dacks J.B."/>
            <person name="Durnford D.G."/>
            <person name="Fast N.M."/>
            <person name="Green B.R."/>
            <person name="Grisdale C."/>
            <person name="Hempe F."/>
            <person name="Henrissat B."/>
            <person name="Hoppner M.P."/>
            <person name="Ishida K.-I."/>
            <person name="Kim E."/>
            <person name="Koreny L."/>
            <person name="Kroth P.G."/>
            <person name="Liu Y."/>
            <person name="Malik S.-B."/>
            <person name="Maier U.G."/>
            <person name="McRose D."/>
            <person name="Mock T."/>
            <person name="Neilson J.A."/>
            <person name="Onodera N.T."/>
            <person name="Poole A.M."/>
            <person name="Pritham E.J."/>
            <person name="Richards T.A."/>
            <person name="Rocap G."/>
            <person name="Roy S.W."/>
            <person name="Sarai C."/>
            <person name="Schaack S."/>
            <person name="Shirato S."/>
            <person name="Slamovits C.H."/>
            <person name="Spencer D.F."/>
            <person name="Suzuki S."/>
            <person name="Worden A.Z."/>
            <person name="Zauner S."/>
            <person name="Barry K."/>
            <person name="Bell C."/>
            <person name="Bharti A.K."/>
            <person name="Crow J.A."/>
            <person name="Grimwood J."/>
            <person name="Kramer R."/>
            <person name="Lindquist E."/>
            <person name="Lucas S."/>
            <person name="Salamov A."/>
            <person name="McFadden G.I."/>
            <person name="Lane C.E."/>
            <person name="Keeling P.J."/>
            <person name="Gray M.W."/>
            <person name="Grigoriev I.V."/>
            <person name="Archibald J.M."/>
        </authorList>
    </citation>
    <scope>NUCLEOTIDE SEQUENCE</scope>
    <source>
        <strain evidence="19">CCMP2712</strain>
    </source>
</reference>
<dbReference type="SMART" id="SM00298">
    <property type="entry name" value="CHROMO"/>
    <property type="match status" value="1"/>
</dbReference>
<keyword evidence="6" id="KW-0677">Repeat</keyword>
<dbReference type="Gene3D" id="3.40.50.300">
    <property type="entry name" value="P-loop containing nucleotide triphosphate hydrolases"/>
    <property type="match status" value="2"/>
</dbReference>
<dbReference type="FunFam" id="2.40.50.990:FF:000002">
    <property type="entry name" value="mRNA export factor elf1"/>
    <property type="match status" value="1"/>
</dbReference>
<dbReference type="InterPro" id="IPR003439">
    <property type="entry name" value="ABC_transporter-like_ATP-bd"/>
</dbReference>
<evidence type="ECO:0000313" key="18">
    <source>
        <dbReference type="EnsemblProtists" id="EKX35614"/>
    </source>
</evidence>
<evidence type="ECO:0000256" key="2">
    <source>
        <dbReference type="ARBA" id="ARBA00004496"/>
    </source>
</evidence>
<evidence type="ECO:0000256" key="14">
    <source>
        <dbReference type="SAM" id="MobiDB-lite"/>
    </source>
</evidence>
<keyword evidence="12" id="KW-0648">Protein biosynthesis</keyword>
<dbReference type="InterPro" id="IPR027417">
    <property type="entry name" value="P-loop_NTPase"/>
</dbReference>
<dbReference type="InterPro" id="IPR003593">
    <property type="entry name" value="AAA+_ATPase"/>
</dbReference>
<dbReference type="eggNOG" id="KOG1242">
    <property type="taxonomic scope" value="Eukaryota"/>
</dbReference>
<feature type="domain" description="Chromo" evidence="15">
    <location>
        <begin position="842"/>
        <end position="899"/>
    </location>
</feature>
<evidence type="ECO:0000256" key="11">
    <source>
        <dbReference type="ARBA" id="ARBA00022884"/>
    </source>
</evidence>
<dbReference type="FunFam" id="3.40.50.300:FF:000193">
    <property type="entry name" value="Probable Elongation factor 3"/>
    <property type="match status" value="1"/>
</dbReference>
<evidence type="ECO:0000256" key="7">
    <source>
        <dbReference type="ARBA" id="ARBA00022741"/>
    </source>
</evidence>
<accession>L1II42</accession>
<dbReference type="PaxDb" id="55529-EKX35614"/>
<dbReference type="RefSeq" id="XP_005822594.1">
    <property type="nucleotide sequence ID" value="XM_005822537.1"/>
</dbReference>
<dbReference type="CDD" id="cd03221">
    <property type="entry name" value="ABCF_EF-3"/>
    <property type="match status" value="1"/>
</dbReference>
<dbReference type="EnsemblProtists" id="EKX35614">
    <property type="protein sequence ID" value="EKX35614"/>
    <property type="gene ID" value="GUITHDRAFT_155429"/>
</dbReference>
<evidence type="ECO:0000256" key="6">
    <source>
        <dbReference type="ARBA" id="ARBA00022737"/>
    </source>
</evidence>
<dbReference type="GO" id="GO:0009507">
    <property type="term" value="C:chloroplast"/>
    <property type="evidence" value="ECO:0007669"/>
    <property type="project" value="UniProtKB-SubCell"/>
</dbReference>
<evidence type="ECO:0000259" key="16">
    <source>
        <dbReference type="PROSITE" id="PS50893"/>
    </source>
</evidence>
<name>L1II42_GUITC</name>
<evidence type="ECO:0000256" key="8">
    <source>
        <dbReference type="ARBA" id="ARBA00022768"/>
    </source>
</evidence>
<dbReference type="PANTHER" id="PTHR19211:SF5">
    <property type="entry name" value="ELONGATION FACTOR 3A-RELATED"/>
    <property type="match status" value="1"/>
</dbReference>
<dbReference type="SUPFAM" id="SSF54160">
    <property type="entry name" value="Chromo domain-like"/>
    <property type="match status" value="1"/>
</dbReference>
<dbReference type="GeneID" id="17292372"/>
<dbReference type="PROSITE" id="PS00211">
    <property type="entry name" value="ABC_TRANSPORTER_1"/>
    <property type="match status" value="2"/>
</dbReference>
<gene>
    <name evidence="17" type="ORF">GUITHDRAFT_155429</name>
</gene>
<sequence>MASVAAAPTADAPVDQKTLPKTLSFDNVEFMSANMTGSSVDPKAASSISEALSALGGKAGNDAIKAGAELGQLVKAAGVKAFVECGVVEHLHKLIEDRSTAEPALYAVKGCAEAVGAKAEPFLVPFIAPILSCVADKKKAEVRAAAEAAGPAIIEIVCPQAIKNVQGMLFAGIAETNWQTKMWSLRLLGQLAEKSQVPFSRSLYQVMPVVSAAMWDSKKDVKDAAEYATLKAMETCQNRDIRPFIPAVIQSIKNPEEIPETLHKLSSTVFVQSVDNPALSITVPILMRGCNEKKIESKRRVCVIADNMCKLIDYAHEATTFLPELLPAIERLSSEMSDPEARSVAARALKTLKNIKESAEAFEASKKMEPEDVLKVLEEAITANVPGTKLDDKTFRVSLEYVACLLSGMIDGMLFEEEQWKFEGVCPYLAPFMPQADAEAVCKAVYAQCYKACVPKDAAEDEDDEGEDLCNCEFSLGYGAKILLNNTRLHLKRGKRYGVCGHNGCGKSTLMKAIANGQVENFPPPDVLKTVYVEHDIQGDLSDLNIVDYVCKLVPERSRDDIISKLDEFGFKADDSSPANINACISGLSGGWKMKLALCRAILMNADILLLDEPTNHLDVKNVAWLENFLTSQDKVTSLIITHDSGFLDRVVTHIIHYEENRKLKNYKGNLSAFVKRVPRAKTYYELSDENISFTFPEPGLLDGIKSKGKAIIKMDRCTYTYPGRDKPTVRNITLQASLSSRVAVVGPNGAGKSTIIKMFCGETKPTEGTVWRHQNMRVAYVAQHAFHHLENHLDQTPNEYIQWRYSSGEDREANEQEARKMTKEEEDNLEKVHVIRNDDGTVEKRIIEALRSRRKTKRSYEYEVKWLNKSEENNSWIEREKLEEMGWAKMVQRLDQQEALRAGLASRPLTTKFVEKQLGDMGLEAEFATHSRIRGLSGGQKVKVVIAGAMWNNPHILVMDEPTNYLDRDSLGALAGAIRKYGGGVVLISHNREFTEALCPERWVVENGELRREGEVAADEKIDASANEAPDEVMDSLGNVIKVKKEKKLSARDQKKLEKKKAQRRAAGLPSDSEED</sequence>
<dbReference type="Pfam" id="PF24984">
    <property type="entry name" value="HEAT_EF3_GNC1"/>
    <property type="match status" value="1"/>
</dbReference>
<organism evidence="17">
    <name type="scientific">Guillardia theta (strain CCMP2712)</name>
    <name type="common">Cryptophyte</name>
    <dbReference type="NCBI Taxonomy" id="905079"/>
    <lineage>
        <taxon>Eukaryota</taxon>
        <taxon>Cryptophyceae</taxon>
        <taxon>Pyrenomonadales</taxon>
        <taxon>Geminigeraceae</taxon>
        <taxon>Guillardia</taxon>
    </lineage>
</organism>
<evidence type="ECO:0000259" key="15">
    <source>
        <dbReference type="PROSITE" id="PS50013"/>
    </source>
</evidence>
<dbReference type="eggNOG" id="KOG0062">
    <property type="taxonomic scope" value="Eukaryota"/>
</dbReference>
<evidence type="ECO:0008006" key="20">
    <source>
        <dbReference type="Google" id="ProtNLM"/>
    </source>
</evidence>
<dbReference type="Gene3D" id="2.40.50.990">
    <property type="match status" value="1"/>
</dbReference>
<dbReference type="GO" id="GO:0016887">
    <property type="term" value="F:ATP hydrolysis activity"/>
    <property type="evidence" value="ECO:0007669"/>
    <property type="project" value="InterPro"/>
</dbReference>
<proteinExistence type="inferred from homology"/>
<comment type="subcellular location">
    <subcellularLocation>
        <location evidence="2">Cytoplasm</location>
    </subcellularLocation>
    <subcellularLocation>
        <location evidence="1">Plastid</location>
        <location evidence="1">Chloroplast</location>
    </subcellularLocation>
</comment>
<dbReference type="AlphaFoldDB" id="L1II42"/>
<dbReference type="InterPro" id="IPR050611">
    <property type="entry name" value="ABCF"/>
</dbReference>
<feature type="region of interest" description="Disordered" evidence="14">
    <location>
        <begin position="1052"/>
        <end position="1077"/>
    </location>
</feature>
<keyword evidence="8" id="KW-0251">Elongation factor</keyword>